<dbReference type="AlphaFoldDB" id="A0AAV2ZNG9"/>
<dbReference type="GO" id="GO:0004364">
    <property type="term" value="F:glutathione transferase activity"/>
    <property type="evidence" value="ECO:0007669"/>
    <property type="project" value="UniProtKB-UniRule"/>
</dbReference>
<dbReference type="Proteomes" id="UP001181693">
    <property type="component" value="Unassembled WGS sequence"/>
</dbReference>
<evidence type="ECO:0000313" key="7">
    <source>
        <dbReference type="EMBL" id="DBA15498.1"/>
    </source>
</evidence>
<comment type="subunit">
    <text evidence="2 4">Homodimer.</text>
</comment>
<evidence type="ECO:0000256" key="1">
    <source>
        <dbReference type="ARBA" id="ARBA00007297"/>
    </source>
</evidence>
<dbReference type="SUPFAM" id="SSF47616">
    <property type="entry name" value="GST C-terminal domain-like"/>
    <property type="match status" value="1"/>
</dbReference>
<comment type="catalytic activity">
    <reaction evidence="4">
        <text>RX + glutathione = an S-substituted glutathione + a halide anion + H(+)</text>
        <dbReference type="Rhea" id="RHEA:16437"/>
        <dbReference type="ChEBI" id="CHEBI:15378"/>
        <dbReference type="ChEBI" id="CHEBI:16042"/>
        <dbReference type="ChEBI" id="CHEBI:17792"/>
        <dbReference type="ChEBI" id="CHEBI:57925"/>
        <dbReference type="ChEBI" id="CHEBI:90779"/>
        <dbReference type="EC" id="2.5.1.18"/>
    </reaction>
</comment>
<dbReference type="PROSITE" id="PS50404">
    <property type="entry name" value="GST_NTER"/>
    <property type="match status" value="1"/>
</dbReference>
<evidence type="ECO:0000256" key="3">
    <source>
        <dbReference type="ARBA" id="ARBA00022679"/>
    </source>
</evidence>
<keyword evidence="4" id="KW-0539">Nucleus</keyword>
<dbReference type="InterPro" id="IPR003082">
    <property type="entry name" value="GST_pi"/>
</dbReference>
<sequence>MYQSNAILRHLGRNHDAYGKNPIEASRIDMVNDGVEDLRLKYVRMIYQNYENGKDDYIKALPAELCHFERILANNNEGKGFTVGDQISFADYNLVDLLRNHLVLAPDCLSGFPLLSAYVSRISSRPKLEAFLSSDAHKNRPINGNGKQ</sequence>
<accession>A0AAV2ZNG9</accession>
<keyword evidence="3 4" id="KW-0808">Transferase</keyword>
<dbReference type="FunFam" id="1.20.1050.10:FF:000047">
    <property type="entry name" value="Glutathione S-transferase P"/>
    <property type="match status" value="1"/>
</dbReference>
<dbReference type="PANTHER" id="PTHR11571:SF141">
    <property type="entry name" value="GLUTATHIONE S-TRANSFERASE"/>
    <property type="match status" value="1"/>
</dbReference>
<dbReference type="Gene3D" id="1.20.1050.130">
    <property type="match status" value="1"/>
</dbReference>
<dbReference type="InterPro" id="IPR050213">
    <property type="entry name" value="GST_superfamily"/>
</dbReference>
<dbReference type="PROSITE" id="PS50405">
    <property type="entry name" value="GST_CTER"/>
    <property type="match status" value="1"/>
</dbReference>
<dbReference type="GO" id="GO:0005739">
    <property type="term" value="C:mitochondrion"/>
    <property type="evidence" value="ECO:0007669"/>
    <property type="project" value="UniProtKB-SubCell"/>
</dbReference>
<evidence type="ECO:0000256" key="4">
    <source>
        <dbReference type="RuleBase" id="RU368105"/>
    </source>
</evidence>
<dbReference type="SFLD" id="SFLDS00019">
    <property type="entry name" value="Glutathione_Transferase_(cytos"/>
    <property type="match status" value="1"/>
</dbReference>
<evidence type="ECO:0000259" key="6">
    <source>
        <dbReference type="PROSITE" id="PS50405"/>
    </source>
</evidence>
<protein>
    <recommendedName>
        <fullName evidence="4">Glutathione S-transferase</fullName>
        <ecNumber evidence="4">2.5.1.18</ecNumber>
    </recommendedName>
    <alternativeName>
        <fullName evidence="4">GST class-pi</fullName>
    </alternativeName>
</protein>
<dbReference type="GO" id="GO:0005829">
    <property type="term" value="C:cytosol"/>
    <property type="evidence" value="ECO:0007669"/>
    <property type="project" value="TreeGrafter"/>
</dbReference>
<evidence type="ECO:0000256" key="2">
    <source>
        <dbReference type="ARBA" id="ARBA00011738"/>
    </source>
</evidence>
<organism evidence="7 8">
    <name type="scientific">Pyxicephalus adspersus</name>
    <name type="common">African bullfrog</name>
    <dbReference type="NCBI Taxonomy" id="30357"/>
    <lineage>
        <taxon>Eukaryota</taxon>
        <taxon>Metazoa</taxon>
        <taxon>Chordata</taxon>
        <taxon>Craniata</taxon>
        <taxon>Vertebrata</taxon>
        <taxon>Euteleostomi</taxon>
        <taxon>Amphibia</taxon>
        <taxon>Batrachia</taxon>
        <taxon>Anura</taxon>
        <taxon>Neobatrachia</taxon>
        <taxon>Ranoidea</taxon>
        <taxon>Pyxicephalidae</taxon>
        <taxon>Pyxicephalinae</taxon>
        <taxon>Pyxicephalus</taxon>
    </lineage>
</organism>
<dbReference type="InterPro" id="IPR004045">
    <property type="entry name" value="Glutathione_S-Trfase_N"/>
</dbReference>
<dbReference type="InterPro" id="IPR010987">
    <property type="entry name" value="Glutathione-S-Trfase_C-like"/>
</dbReference>
<dbReference type="InterPro" id="IPR004046">
    <property type="entry name" value="GST_C"/>
</dbReference>
<comment type="function">
    <text evidence="4">Conjugation of reduced glutathione to a wide number of exogenous and endogenous hydrophobic electrophiles.</text>
</comment>
<dbReference type="GO" id="GO:0006749">
    <property type="term" value="P:glutathione metabolic process"/>
    <property type="evidence" value="ECO:0007669"/>
    <property type="project" value="UniProtKB-UniRule"/>
</dbReference>
<comment type="subcellular location">
    <subcellularLocation>
        <location evidence="4">Cytoplasm</location>
    </subcellularLocation>
    <subcellularLocation>
        <location evidence="4">Mitochondrion</location>
    </subcellularLocation>
    <subcellularLocation>
        <location evidence="4">Nucleus</location>
    </subcellularLocation>
</comment>
<dbReference type="InterPro" id="IPR040079">
    <property type="entry name" value="Glutathione_S-Trfase"/>
</dbReference>
<feature type="domain" description="GST C-terminal" evidence="6">
    <location>
        <begin position="21"/>
        <end position="142"/>
    </location>
</feature>
<comment type="similarity">
    <text evidence="1 4">Belongs to the GST superfamily. Pi family.</text>
</comment>
<proteinExistence type="inferred from homology"/>
<gene>
    <name evidence="7" type="ORF">GDO54_004699</name>
</gene>
<keyword evidence="4" id="KW-0963">Cytoplasm</keyword>
<evidence type="ECO:0000259" key="5">
    <source>
        <dbReference type="PROSITE" id="PS50404"/>
    </source>
</evidence>
<dbReference type="PRINTS" id="PR01268">
    <property type="entry name" value="GSTRNSFRASEP"/>
</dbReference>
<dbReference type="PANTHER" id="PTHR11571">
    <property type="entry name" value="GLUTATHIONE S-TRANSFERASE"/>
    <property type="match status" value="1"/>
</dbReference>
<keyword evidence="4" id="KW-0496">Mitochondrion</keyword>
<comment type="caution">
    <text evidence="7">The sequence shown here is derived from an EMBL/GenBank/DDBJ whole genome shotgun (WGS) entry which is preliminary data.</text>
</comment>
<dbReference type="EC" id="2.5.1.18" evidence="4"/>
<keyword evidence="8" id="KW-1185">Reference proteome</keyword>
<feature type="domain" description="GST N-terminal" evidence="5">
    <location>
        <begin position="1"/>
        <end position="19"/>
    </location>
</feature>
<reference evidence="7" key="1">
    <citation type="thesis" date="2020" institute="ProQuest LLC" country="789 East Eisenhower Parkway, Ann Arbor, MI, USA">
        <title>Comparative Genomics and Chromosome Evolution.</title>
        <authorList>
            <person name="Mudd A.B."/>
        </authorList>
    </citation>
    <scope>NUCLEOTIDE SEQUENCE</scope>
    <source>
        <strain evidence="7">1538</strain>
        <tissue evidence="7">Blood</tissue>
    </source>
</reference>
<evidence type="ECO:0000313" key="8">
    <source>
        <dbReference type="Proteomes" id="UP001181693"/>
    </source>
</evidence>
<dbReference type="GO" id="GO:0005634">
    <property type="term" value="C:nucleus"/>
    <property type="evidence" value="ECO:0007669"/>
    <property type="project" value="UniProtKB-SubCell"/>
</dbReference>
<dbReference type="CDD" id="cd03210">
    <property type="entry name" value="GST_C_Pi"/>
    <property type="match status" value="1"/>
</dbReference>
<dbReference type="Pfam" id="PF14497">
    <property type="entry name" value="GST_C_3"/>
    <property type="match status" value="1"/>
</dbReference>
<name>A0AAV2ZNG9_PYXAD</name>
<dbReference type="InterPro" id="IPR036282">
    <property type="entry name" value="Glutathione-S-Trfase_C_sf"/>
</dbReference>
<dbReference type="EMBL" id="DYDO01000012">
    <property type="protein sequence ID" value="DBA15498.1"/>
    <property type="molecule type" value="Genomic_DNA"/>
</dbReference>